<name>A0ABU6HSR1_9FLAO</name>
<comment type="caution">
    <text evidence="1">The sequence shown here is derived from an EMBL/GenBank/DDBJ whole genome shotgun (WGS) entry which is preliminary data.</text>
</comment>
<accession>A0ABU6HSR1</accession>
<proteinExistence type="predicted"/>
<organism evidence="1 2">
    <name type="scientific">Chryseobacterium salviniae</name>
    <dbReference type="NCBI Taxonomy" id="3101750"/>
    <lineage>
        <taxon>Bacteria</taxon>
        <taxon>Pseudomonadati</taxon>
        <taxon>Bacteroidota</taxon>
        <taxon>Flavobacteriia</taxon>
        <taxon>Flavobacteriales</taxon>
        <taxon>Weeksellaceae</taxon>
        <taxon>Chryseobacterium group</taxon>
        <taxon>Chryseobacterium</taxon>
    </lineage>
</organism>
<dbReference type="RefSeq" id="WP_326320897.1">
    <property type="nucleotide sequence ID" value="NZ_JAYLAA010000039.1"/>
</dbReference>
<sequence length="79" mass="8753">MAANNKITAQKKTPRKYKRKTTTIEITIQTIIDTIIPPIPSPKAGPSKSKFPISGVLSDNFLIFSFVKTCPILSFSFKP</sequence>
<gene>
    <name evidence="1" type="ORF">SOP96_10285</name>
</gene>
<keyword evidence="2" id="KW-1185">Reference proteome</keyword>
<evidence type="ECO:0000313" key="2">
    <source>
        <dbReference type="Proteomes" id="UP001348397"/>
    </source>
</evidence>
<dbReference type="Proteomes" id="UP001348397">
    <property type="component" value="Unassembled WGS sequence"/>
</dbReference>
<evidence type="ECO:0000313" key="1">
    <source>
        <dbReference type="EMBL" id="MEC3876099.1"/>
    </source>
</evidence>
<dbReference type="EMBL" id="JAYLAA010000039">
    <property type="protein sequence ID" value="MEC3876099.1"/>
    <property type="molecule type" value="Genomic_DNA"/>
</dbReference>
<protein>
    <submittedName>
        <fullName evidence="1">Uncharacterized protein</fullName>
    </submittedName>
</protein>
<reference evidence="1 2" key="1">
    <citation type="submission" date="2024-01" db="EMBL/GenBank/DDBJ databases">
        <title>Chryseobacterium sp. T9W2-O.</title>
        <authorList>
            <person name="Maltman C."/>
        </authorList>
    </citation>
    <scope>NUCLEOTIDE SEQUENCE [LARGE SCALE GENOMIC DNA]</scope>
    <source>
        <strain evidence="1 2">T9W2-O</strain>
    </source>
</reference>